<dbReference type="SUPFAM" id="SSF53383">
    <property type="entry name" value="PLP-dependent transferases"/>
    <property type="match status" value="1"/>
</dbReference>
<gene>
    <name evidence="13" type="primary">ectB</name>
    <name evidence="13" type="ORF">Hgul01_05093</name>
</gene>
<dbReference type="InterPro" id="IPR012773">
    <property type="entry name" value="Ectoine_EctB"/>
</dbReference>
<dbReference type="PANTHER" id="PTHR43552:SF2">
    <property type="entry name" value="DIAMINOBUTYRATE--2-OXOGLUTARATE TRANSAMINASE"/>
    <property type="match status" value="1"/>
</dbReference>
<comment type="similarity">
    <text evidence="4 11">Belongs to the class-III pyridoxal-phosphate-dependent aminotransferase family.</text>
</comment>
<evidence type="ECO:0000256" key="12">
    <source>
        <dbReference type="RuleBase" id="RU365034"/>
    </source>
</evidence>
<evidence type="ECO:0000256" key="7">
    <source>
        <dbReference type="ARBA" id="ARBA00022576"/>
    </source>
</evidence>
<evidence type="ECO:0000256" key="1">
    <source>
        <dbReference type="ARBA" id="ARBA00001933"/>
    </source>
</evidence>
<protein>
    <recommendedName>
        <fullName evidence="6 12">Diaminobutyrate--2-oxoglutarate transaminase</fullName>
        <ecNumber evidence="5 12">2.6.1.76</ecNumber>
    </recommendedName>
    <alternativeName>
        <fullName evidence="12">DABA aminotransferase</fullName>
    </alternativeName>
</protein>
<evidence type="ECO:0000256" key="6">
    <source>
        <dbReference type="ARBA" id="ARBA00014798"/>
    </source>
</evidence>
<evidence type="ECO:0000256" key="10">
    <source>
        <dbReference type="ARBA" id="ARBA00049111"/>
    </source>
</evidence>
<dbReference type="EC" id="2.6.1.76" evidence="5 12"/>
<comment type="cofactor">
    <cofactor evidence="1 12">
        <name>pyridoxal 5'-phosphate</name>
        <dbReference type="ChEBI" id="CHEBI:597326"/>
    </cofactor>
</comment>
<evidence type="ECO:0000256" key="8">
    <source>
        <dbReference type="ARBA" id="ARBA00022679"/>
    </source>
</evidence>
<dbReference type="Proteomes" id="UP001428290">
    <property type="component" value="Unassembled WGS sequence"/>
</dbReference>
<organism evidence="13 14">
    <name type="scientific">Herpetosiphon gulosus</name>
    <dbReference type="NCBI Taxonomy" id="1973496"/>
    <lineage>
        <taxon>Bacteria</taxon>
        <taxon>Bacillati</taxon>
        <taxon>Chloroflexota</taxon>
        <taxon>Chloroflexia</taxon>
        <taxon>Herpetosiphonales</taxon>
        <taxon>Herpetosiphonaceae</taxon>
        <taxon>Herpetosiphon</taxon>
    </lineage>
</organism>
<dbReference type="InterPro" id="IPR015421">
    <property type="entry name" value="PyrdxlP-dep_Trfase_major"/>
</dbReference>
<evidence type="ECO:0000256" key="3">
    <source>
        <dbReference type="ARBA" id="ARBA00004946"/>
    </source>
</evidence>
<dbReference type="EMBL" id="BAABRU010000040">
    <property type="protein sequence ID" value="GAA5531268.1"/>
    <property type="molecule type" value="Genomic_DNA"/>
</dbReference>
<dbReference type="InterPro" id="IPR049704">
    <property type="entry name" value="Aminotrans_3_PPA_site"/>
</dbReference>
<keyword evidence="7 12" id="KW-0032">Aminotransferase</keyword>
<evidence type="ECO:0000313" key="13">
    <source>
        <dbReference type="EMBL" id="GAA5531268.1"/>
    </source>
</evidence>
<dbReference type="PIRSF" id="PIRSF000521">
    <property type="entry name" value="Transaminase_4ab_Lys_Orn"/>
    <property type="match status" value="1"/>
</dbReference>
<comment type="function">
    <text evidence="2 12">Catalyzes reversively the conversion of L-aspartate beta-semialdehyde (ASA) to L-2,4-diaminobutyrate (DABA) by transamination with L-glutamate.</text>
</comment>
<evidence type="ECO:0000256" key="4">
    <source>
        <dbReference type="ARBA" id="ARBA00008954"/>
    </source>
</evidence>
<dbReference type="RefSeq" id="WP_345724838.1">
    <property type="nucleotide sequence ID" value="NZ_BAABRU010000040.1"/>
</dbReference>
<evidence type="ECO:0000256" key="11">
    <source>
        <dbReference type="RuleBase" id="RU003560"/>
    </source>
</evidence>
<accession>A0ABP9X8V3</accession>
<dbReference type="InterPro" id="IPR015424">
    <property type="entry name" value="PyrdxlP-dep_Trfase"/>
</dbReference>
<keyword evidence="9 11" id="KW-0663">Pyridoxal phosphate</keyword>
<evidence type="ECO:0000256" key="9">
    <source>
        <dbReference type="ARBA" id="ARBA00022898"/>
    </source>
</evidence>
<dbReference type="NCBIfam" id="TIGR02407">
    <property type="entry name" value="ectoine_ectB"/>
    <property type="match status" value="1"/>
</dbReference>
<dbReference type="NCBIfam" id="NF006733">
    <property type="entry name" value="PRK09264.1"/>
    <property type="match status" value="1"/>
</dbReference>
<dbReference type="NCBIfam" id="TIGR00709">
    <property type="entry name" value="dat"/>
    <property type="match status" value="1"/>
</dbReference>
<keyword evidence="14" id="KW-1185">Reference proteome</keyword>
<evidence type="ECO:0000313" key="14">
    <source>
        <dbReference type="Proteomes" id="UP001428290"/>
    </source>
</evidence>
<proteinExistence type="inferred from homology"/>
<dbReference type="CDD" id="cd00610">
    <property type="entry name" value="OAT_like"/>
    <property type="match status" value="1"/>
</dbReference>
<evidence type="ECO:0000256" key="2">
    <source>
        <dbReference type="ARBA" id="ARBA00002189"/>
    </source>
</evidence>
<dbReference type="InterPro" id="IPR005814">
    <property type="entry name" value="Aminotrans_3"/>
</dbReference>
<evidence type="ECO:0000256" key="5">
    <source>
        <dbReference type="ARBA" id="ARBA00013155"/>
    </source>
</evidence>
<dbReference type="PROSITE" id="PS00600">
    <property type="entry name" value="AA_TRANSFER_CLASS_3"/>
    <property type="match status" value="1"/>
</dbReference>
<reference evidence="13 14" key="1">
    <citation type="submission" date="2024-02" db="EMBL/GenBank/DDBJ databases">
        <title>Herpetosiphon gulosus NBRC 112829.</title>
        <authorList>
            <person name="Ichikawa N."/>
            <person name="Katano-Makiyama Y."/>
            <person name="Hidaka K."/>
        </authorList>
    </citation>
    <scope>NUCLEOTIDE SEQUENCE [LARGE SCALE GENOMIC DNA]</scope>
    <source>
        <strain evidence="13 14">NBRC 112829</strain>
    </source>
</reference>
<keyword evidence="8 12" id="KW-0808">Transferase</keyword>
<dbReference type="InterPro" id="IPR015422">
    <property type="entry name" value="PyrdxlP-dep_Trfase_small"/>
</dbReference>
<dbReference type="Gene3D" id="3.90.1150.10">
    <property type="entry name" value="Aspartate Aminotransferase, domain 1"/>
    <property type="match status" value="1"/>
</dbReference>
<dbReference type="PANTHER" id="PTHR43552">
    <property type="entry name" value="DIAMINOBUTYRATE--2-OXOGLUTARATE AMINOTRANSFERASE"/>
    <property type="match status" value="1"/>
</dbReference>
<comment type="pathway">
    <text evidence="3 12">Amine and polyamine biosynthesis; ectoine biosynthesis; L-ectoine from L-aspartate 4-semialdehyde: step 1/3.</text>
</comment>
<sequence>MQREITTINTTAFDQYESNVRSYCRSFPTVFRQAQGALLYNEQQRAYIDFFAGAGALNYGHNNPQIKQVLLEYLESDQIMHGLDMYTSAKRSFLERFNQVILAPRNLPYKVQFCGPTGANAVEAALKLARKVTGRTSVISFMGGYHGLSLGGLAVTGNADHRAAAGVPLAHTNFLPYPRGPLAAIDSLNYLETVLTDTHSGFDKPAAIILETIQAEGGIYVAPTEWLQGLRHLCDRHGIVLICDDIQVGCGRTGSFFSFEDAGIVPDLVTLSKSISGYGLPMALVLIKPEYDQWQPAEHTGTFRGNQLAFVGATAALDYWQTDTFSKAIHTLAQQLETFLQTQLLPLDQRLTIRGKGLVWGIDFAELGPAASKAIMQECFAQGLIIERVGRGDSVLKIMPPLTIDSALLAQGCAILQQVVQTYLASTKE</sequence>
<name>A0ABP9X8V3_9CHLR</name>
<dbReference type="Gene3D" id="3.40.640.10">
    <property type="entry name" value="Type I PLP-dependent aspartate aminotransferase-like (Major domain)"/>
    <property type="match status" value="1"/>
</dbReference>
<dbReference type="Pfam" id="PF00202">
    <property type="entry name" value="Aminotran_3"/>
    <property type="match status" value="1"/>
</dbReference>
<comment type="caution">
    <text evidence="13">The sequence shown here is derived from an EMBL/GenBank/DDBJ whole genome shotgun (WGS) entry which is preliminary data.</text>
</comment>
<dbReference type="InterPro" id="IPR004637">
    <property type="entry name" value="Dat"/>
</dbReference>
<comment type="catalytic activity">
    <reaction evidence="10 12">
        <text>L-2,4-diaminobutanoate + 2-oxoglutarate = L-aspartate 4-semialdehyde + L-glutamate</text>
        <dbReference type="Rhea" id="RHEA:11160"/>
        <dbReference type="ChEBI" id="CHEBI:16810"/>
        <dbReference type="ChEBI" id="CHEBI:29985"/>
        <dbReference type="ChEBI" id="CHEBI:58761"/>
        <dbReference type="ChEBI" id="CHEBI:537519"/>
        <dbReference type="EC" id="2.6.1.76"/>
    </reaction>
</comment>